<protein>
    <recommendedName>
        <fullName evidence="11">Myb-like DNA-binding domain containing protein</fullName>
    </recommendedName>
</protein>
<dbReference type="PROSITE" id="PS50090">
    <property type="entry name" value="MYB_LIKE"/>
    <property type="match status" value="2"/>
</dbReference>
<dbReference type="SUPFAM" id="SSF46689">
    <property type="entry name" value="Homeodomain-like"/>
    <property type="match status" value="1"/>
</dbReference>
<dbReference type="PROSITE" id="PS51294">
    <property type="entry name" value="HTH_MYB"/>
    <property type="match status" value="2"/>
</dbReference>
<dbReference type="PANTHER" id="PTHR46621:SF1">
    <property type="entry name" value="SNRNA-ACTIVATING PROTEIN COMPLEX SUBUNIT 4"/>
    <property type="match status" value="1"/>
</dbReference>
<dbReference type="PANTHER" id="PTHR46621">
    <property type="entry name" value="SNRNA-ACTIVATING PROTEIN COMPLEX SUBUNIT 4"/>
    <property type="match status" value="1"/>
</dbReference>
<keyword evidence="2" id="KW-0238">DNA-binding</keyword>
<keyword evidence="4" id="KW-0539">Nucleus</keyword>
<name>A0ABR2JS59_9EUKA</name>
<keyword evidence="3" id="KW-0804">Transcription</keyword>
<dbReference type="InterPro" id="IPR009057">
    <property type="entry name" value="Homeodomain-like_sf"/>
</dbReference>
<feature type="domain" description="Myb-like" evidence="7">
    <location>
        <begin position="158"/>
        <end position="202"/>
    </location>
</feature>
<evidence type="ECO:0000256" key="2">
    <source>
        <dbReference type="ARBA" id="ARBA00023125"/>
    </source>
</evidence>
<dbReference type="InterPro" id="IPR001005">
    <property type="entry name" value="SANT/Myb"/>
</dbReference>
<dbReference type="Proteomes" id="UP001470230">
    <property type="component" value="Unassembled WGS sequence"/>
</dbReference>
<feature type="compositionally biased region" description="Low complexity" evidence="6">
    <location>
        <begin position="123"/>
        <end position="135"/>
    </location>
</feature>
<evidence type="ECO:0000256" key="1">
    <source>
        <dbReference type="ARBA" id="ARBA00023015"/>
    </source>
</evidence>
<reference evidence="9 10" key="1">
    <citation type="submission" date="2024-04" db="EMBL/GenBank/DDBJ databases">
        <title>Tritrichomonas musculus Genome.</title>
        <authorList>
            <person name="Alves-Ferreira E."/>
            <person name="Grigg M."/>
            <person name="Lorenzi H."/>
            <person name="Galac M."/>
        </authorList>
    </citation>
    <scope>NUCLEOTIDE SEQUENCE [LARGE SCALE GENOMIC DNA]</scope>
    <source>
        <strain evidence="9 10">EAF2021</strain>
    </source>
</reference>
<feature type="coiled-coil region" evidence="5">
    <location>
        <begin position="269"/>
        <end position="303"/>
    </location>
</feature>
<feature type="domain" description="HTH myb-type" evidence="8">
    <location>
        <begin position="211"/>
        <end position="257"/>
    </location>
</feature>
<evidence type="ECO:0008006" key="11">
    <source>
        <dbReference type="Google" id="ProtNLM"/>
    </source>
</evidence>
<keyword evidence="10" id="KW-1185">Reference proteome</keyword>
<evidence type="ECO:0000259" key="8">
    <source>
        <dbReference type="PROSITE" id="PS51294"/>
    </source>
</evidence>
<proteinExistence type="predicted"/>
<gene>
    <name evidence="9" type="ORF">M9Y10_004017</name>
</gene>
<organism evidence="9 10">
    <name type="scientific">Tritrichomonas musculus</name>
    <dbReference type="NCBI Taxonomy" id="1915356"/>
    <lineage>
        <taxon>Eukaryota</taxon>
        <taxon>Metamonada</taxon>
        <taxon>Parabasalia</taxon>
        <taxon>Tritrichomonadida</taxon>
        <taxon>Tritrichomonadidae</taxon>
        <taxon>Tritrichomonas</taxon>
    </lineage>
</organism>
<dbReference type="CDD" id="cd00167">
    <property type="entry name" value="SANT"/>
    <property type="match status" value="2"/>
</dbReference>
<sequence length="328" mass="38625">MSKMNIRDNAFERAEFMNSLSNEFNQENYQMSMMDKPINSFRNDDVSLKPNVQKKVDTSYQSGIAFGVGNNFLQLQIPNVEALKHEINVNPKFLNSLINLMDKYGITFNAPFSINDNNNCNIENGKNHNNNGKSNQDTNNEPNQSIKSENKIAKTYQKFSQNEDQILKNIVSIFGPKNWKLIASMVPNKTPRQCRDRYMNYLAPGFIHSEWTSEEDRLLIEKYNEFGPCWTKIQQYFPFRTANSIKNRYNYTISKFDKLLDSYLGNHRKKSAEQKSDDLRLELKDEKNNFENINIQIQDNEINQDEEIQNLFNTDFEYAQNFFFFLKY</sequence>
<evidence type="ECO:0000256" key="5">
    <source>
        <dbReference type="SAM" id="Coils"/>
    </source>
</evidence>
<feature type="domain" description="HTH myb-type" evidence="8">
    <location>
        <begin position="157"/>
        <end position="206"/>
    </location>
</feature>
<evidence type="ECO:0000256" key="6">
    <source>
        <dbReference type="SAM" id="MobiDB-lite"/>
    </source>
</evidence>
<evidence type="ECO:0000256" key="4">
    <source>
        <dbReference type="ARBA" id="ARBA00023242"/>
    </source>
</evidence>
<keyword evidence="5" id="KW-0175">Coiled coil</keyword>
<evidence type="ECO:0000256" key="3">
    <source>
        <dbReference type="ARBA" id="ARBA00023163"/>
    </source>
</evidence>
<dbReference type="InterPro" id="IPR051575">
    <property type="entry name" value="Myb-like_DNA-bd"/>
</dbReference>
<keyword evidence="1" id="KW-0805">Transcription regulation</keyword>
<evidence type="ECO:0000313" key="10">
    <source>
        <dbReference type="Proteomes" id="UP001470230"/>
    </source>
</evidence>
<dbReference type="EMBL" id="JAPFFF010000010">
    <property type="protein sequence ID" value="KAK8881283.1"/>
    <property type="molecule type" value="Genomic_DNA"/>
</dbReference>
<dbReference type="SMART" id="SM00717">
    <property type="entry name" value="SANT"/>
    <property type="match status" value="2"/>
</dbReference>
<feature type="domain" description="Myb-like" evidence="7">
    <location>
        <begin position="203"/>
        <end position="253"/>
    </location>
</feature>
<dbReference type="Pfam" id="PF00249">
    <property type="entry name" value="Myb_DNA-binding"/>
    <property type="match status" value="2"/>
</dbReference>
<feature type="region of interest" description="Disordered" evidence="6">
    <location>
        <begin position="123"/>
        <end position="144"/>
    </location>
</feature>
<accession>A0ABR2JS59</accession>
<evidence type="ECO:0000259" key="7">
    <source>
        <dbReference type="PROSITE" id="PS50090"/>
    </source>
</evidence>
<dbReference type="Gene3D" id="1.10.10.60">
    <property type="entry name" value="Homeodomain-like"/>
    <property type="match status" value="2"/>
</dbReference>
<evidence type="ECO:0000313" key="9">
    <source>
        <dbReference type="EMBL" id="KAK8881283.1"/>
    </source>
</evidence>
<comment type="caution">
    <text evidence="9">The sequence shown here is derived from an EMBL/GenBank/DDBJ whole genome shotgun (WGS) entry which is preliminary data.</text>
</comment>
<dbReference type="InterPro" id="IPR017930">
    <property type="entry name" value="Myb_dom"/>
</dbReference>